<dbReference type="InterPro" id="IPR013342">
    <property type="entry name" value="Mandelate_racemase_C"/>
</dbReference>
<name>A0A1M7P7H6_9ACTN</name>
<dbReference type="STRING" id="134849.SAMN05443668_10329"/>
<dbReference type="InterPro" id="IPR029017">
    <property type="entry name" value="Enolase-like_N"/>
</dbReference>
<dbReference type="Gene3D" id="3.20.20.120">
    <property type="entry name" value="Enolase-like C-terminal domain"/>
    <property type="match status" value="1"/>
</dbReference>
<proteinExistence type="predicted"/>
<dbReference type="EMBL" id="FRCS01000003">
    <property type="protein sequence ID" value="SHN12627.1"/>
    <property type="molecule type" value="Genomic_DNA"/>
</dbReference>
<protein>
    <submittedName>
        <fullName evidence="5">L-alanine-DL-glutamate epimerase</fullName>
    </submittedName>
</protein>
<dbReference type="InterPro" id="IPR036849">
    <property type="entry name" value="Enolase-like_C_sf"/>
</dbReference>
<sequence>MRITHLECHLVTVPGPNPPFVWRDGLPGSWPDGEGAVLRICTDEGHEGVAFSPRKGMIVRDIVDRLLRPELIGADPLQREWLWHRAWELDRVEEMPIYVLGLVDIALWDLAAKAVGLPVWQLLGGYRTSIPAQASTVTFGSVEEFLDVADQCIALGYTSIKLHAWGDWRRDAKLCVALREHVGDDFPLAYDGSAGFDLPDAIRLGQVLSDADYLWYEEPMREFSVTAYQWLAAKVGVPLLVGETSDGAHMNTADFIASGAATGGVRTSAELRGGFTGAMRIAHLADAFRLRAEVHGPIIPHQHLCMAIPNNTYYESLITSNPVRREPCVDENGLVHAPTAPGVGLPPDLDYPAALSRHV</sequence>
<dbReference type="RefSeq" id="WP_073255373.1">
    <property type="nucleotide sequence ID" value="NZ_FRCS01000003.1"/>
</dbReference>
<reference evidence="5 6" key="1">
    <citation type="submission" date="2016-11" db="EMBL/GenBank/DDBJ databases">
        <authorList>
            <person name="Jaros S."/>
            <person name="Januszkiewicz K."/>
            <person name="Wedrychowicz H."/>
        </authorList>
    </citation>
    <scope>NUCLEOTIDE SEQUENCE [LARGE SCALE GENOMIC DNA]</scope>
    <source>
        <strain evidence="5 6">DSM 46144</strain>
    </source>
</reference>
<comment type="cofactor">
    <cofactor evidence="1">
        <name>Mg(2+)</name>
        <dbReference type="ChEBI" id="CHEBI:18420"/>
    </cofactor>
</comment>
<dbReference type="OrthoDB" id="5241672at2"/>
<dbReference type="Proteomes" id="UP000184440">
    <property type="component" value="Unassembled WGS sequence"/>
</dbReference>
<dbReference type="SUPFAM" id="SSF51604">
    <property type="entry name" value="Enolase C-terminal domain-like"/>
    <property type="match status" value="1"/>
</dbReference>
<dbReference type="Gene3D" id="3.30.390.10">
    <property type="entry name" value="Enolase-like, N-terminal domain"/>
    <property type="match status" value="1"/>
</dbReference>
<dbReference type="InterPro" id="IPR013341">
    <property type="entry name" value="Mandelate_racemase_N_dom"/>
</dbReference>
<dbReference type="PANTHER" id="PTHR13794">
    <property type="entry name" value="ENOLASE SUPERFAMILY, MANDELATE RACEMASE"/>
    <property type="match status" value="1"/>
</dbReference>
<dbReference type="SMART" id="SM00922">
    <property type="entry name" value="MR_MLE"/>
    <property type="match status" value="1"/>
</dbReference>
<evidence type="ECO:0000256" key="3">
    <source>
        <dbReference type="ARBA" id="ARBA00022842"/>
    </source>
</evidence>
<dbReference type="PANTHER" id="PTHR13794:SF58">
    <property type="entry name" value="MITOCHONDRIAL ENOLASE SUPERFAMILY MEMBER 1"/>
    <property type="match status" value="1"/>
</dbReference>
<keyword evidence="6" id="KW-1185">Reference proteome</keyword>
<dbReference type="SUPFAM" id="SSF54826">
    <property type="entry name" value="Enolase N-terminal domain-like"/>
    <property type="match status" value="1"/>
</dbReference>
<dbReference type="Pfam" id="PF13378">
    <property type="entry name" value="MR_MLE_C"/>
    <property type="match status" value="1"/>
</dbReference>
<keyword evidence="2" id="KW-0479">Metal-binding</keyword>
<dbReference type="Pfam" id="PF02746">
    <property type="entry name" value="MR_MLE_N"/>
    <property type="match status" value="1"/>
</dbReference>
<keyword evidence="3" id="KW-0460">Magnesium</keyword>
<evidence type="ECO:0000256" key="2">
    <source>
        <dbReference type="ARBA" id="ARBA00022723"/>
    </source>
</evidence>
<organism evidence="5 6">
    <name type="scientific">Cryptosporangium aurantiacum</name>
    <dbReference type="NCBI Taxonomy" id="134849"/>
    <lineage>
        <taxon>Bacteria</taxon>
        <taxon>Bacillati</taxon>
        <taxon>Actinomycetota</taxon>
        <taxon>Actinomycetes</taxon>
        <taxon>Cryptosporangiales</taxon>
        <taxon>Cryptosporangiaceae</taxon>
        <taxon>Cryptosporangium</taxon>
    </lineage>
</organism>
<dbReference type="SFLD" id="SFLDS00001">
    <property type="entry name" value="Enolase"/>
    <property type="match status" value="1"/>
</dbReference>
<dbReference type="InterPro" id="IPR046945">
    <property type="entry name" value="RHMD-like"/>
</dbReference>
<gene>
    <name evidence="5" type="ORF">SAMN05443668_10329</name>
</gene>
<evidence type="ECO:0000256" key="1">
    <source>
        <dbReference type="ARBA" id="ARBA00001946"/>
    </source>
</evidence>
<dbReference type="GO" id="GO:0000287">
    <property type="term" value="F:magnesium ion binding"/>
    <property type="evidence" value="ECO:0007669"/>
    <property type="project" value="TreeGrafter"/>
</dbReference>
<dbReference type="AlphaFoldDB" id="A0A1M7P7H6"/>
<evidence type="ECO:0000313" key="5">
    <source>
        <dbReference type="EMBL" id="SHN12627.1"/>
    </source>
</evidence>
<dbReference type="GO" id="GO:0016052">
    <property type="term" value="P:carbohydrate catabolic process"/>
    <property type="evidence" value="ECO:0007669"/>
    <property type="project" value="TreeGrafter"/>
</dbReference>
<accession>A0A1M7P7H6</accession>
<dbReference type="InterPro" id="IPR029065">
    <property type="entry name" value="Enolase_C-like"/>
</dbReference>
<dbReference type="GO" id="GO:0016836">
    <property type="term" value="F:hydro-lyase activity"/>
    <property type="evidence" value="ECO:0007669"/>
    <property type="project" value="TreeGrafter"/>
</dbReference>
<feature type="domain" description="Mandelate racemase/muconate lactonizing enzyme C-terminal" evidence="4">
    <location>
        <begin position="142"/>
        <end position="238"/>
    </location>
</feature>
<evidence type="ECO:0000313" key="6">
    <source>
        <dbReference type="Proteomes" id="UP000184440"/>
    </source>
</evidence>
<evidence type="ECO:0000259" key="4">
    <source>
        <dbReference type="SMART" id="SM00922"/>
    </source>
</evidence>